<dbReference type="EMBL" id="MT143972">
    <property type="protein sequence ID" value="QJA44037.1"/>
    <property type="molecule type" value="Genomic_DNA"/>
</dbReference>
<organism evidence="2">
    <name type="scientific">viral metagenome</name>
    <dbReference type="NCBI Taxonomy" id="1070528"/>
    <lineage>
        <taxon>unclassified sequences</taxon>
        <taxon>metagenomes</taxon>
        <taxon>organismal metagenomes</taxon>
    </lineage>
</organism>
<proteinExistence type="predicted"/>
<protein>
    <submittedName>
        <fullName evidence="2">Uncharacterized protein</fullName>
    </submittedName>
</protein>
<feature type="region of interest" description="Disordered" evidence="1">
    <location>
        <begin position="45"/>
        <end position="95"/>
    </location>
</feature>
<gene>
    <name evidence="2" type="ORF">TM448A00065_0083</name>
    <name evidence="3" type="ORF">TM448B00134_0024</name>
</gene>
<evidence type="ECO:0000313" key="3">
    <source>
        <dbReference type="EMBL" id="QJH93730.1"/>
    </source>
</evidence>
<dbReference type="AlphaFoldDB" id="A0A6H1Z9I8"/>
<evidence type="ECO:0000256" key="1">
    <source>
        <dbReference type="SAM" id="MobiDB-lite"/>
    </source>
</evidence>
<dbReference type="EMBL" id="MT144591">
    <property type="protein sequence ID" value="QJH93730.1"/>
    <property type="molecule type" value="Genomic_DNA"/>
</dbReference>
<accession>A0A6H1Z9I8</accession>
<sequence>MPKLPVNPGLQRTVKVDPQENVAPLTDPVDHETRFAGRMLEMERVSSGGLTDDSPEDPVVSKTPFKNLQGAGKTGPAAIADLYPTGYGPSKTWRP</sequence>
<evidence type="ECO:0000313" key="2">
    <source>
        <dbReference type="EMBL" id="QJA44037.1"/>
    </source>
</evidence>
<reference evidence="2" key="1">
    <citation type="submission" date="2020-03" db="EMBL/GenBank/DDBJ databases">
        <title>The deep terrestrial virosphere.</title>
        <authorList>
            <person name="Holmfeldt K."/>
            <person name="Nilsson E."/>
            <person name="Simone D."/>
            <person name="Lopez-Fernandez M."/>
            <person name="Wu X."/>
            <person name="de Brujin I."/>
            <person name="Lundin D."/>
            <person name="Andersson A."/>
            <person name="Bertilsson S."/>
            <person name="Dopson M."/>
        </authorList>
    </citation>
    <scope>NUCLEOTIDE SEQUENCE</scope>
    <source>
        <strain evidence="2">TM448A00065</strain>
        <strain evidence="3">TM448B00134</strain>
    </source>
</reference>
<name>A0A6H1Z9I8_9ZZZZ</name>